<protein>
    <submittedName>
        <fullName evidence="2">Uncharacterized protein</fullName>
    </submittedName>
</protein>
<keyword evidence="1" id="KW-0812">Transmembrane</keyword>
<reference evidence="2 3" key="2">
    <citation type="journal article" date="2010" name="Stand. Genomic Sci.">
        <title>Complete genome sequence of Chitinophaga pinensis type strain (UQM 2034).</title>
        <authorList>
            <person name="Glavina Del Rio T."/>
            <person name="Abt B."/>
            <person name="Spring S."/>
            <person name="Lapidus A."/>
            <person name="Nolan M."/>
            <person name="Tice H."/>
            <person name="Copeland A."/>
            <person name="Cheng J.F."/>
            <person name="Chen F."/>
            <person name="Bruce D."/>
            <person name="Goodwin L."/>
            <person name="Pitluck S."/>
            <person name="Ivanova N."/>
            <person name="Mavromatis K."/>
            <person name="Mikhailova N."/>
            <person name="Pati A."/>
            <person name="Chen A."/>
            <person name="Palaniappan K."/>
            <person name="Land M."/>
            <person name="Hauser L."/>
            <person name="Chang Y.J."/>
            <person name="Jeffries C.D."/>
            <person name="Chain P."/>
            <person name="Saunders E."/>
            <person name="Detter J.C."/>
            <person name="Brettin T."/>
            <person name="Rohde M."/>
            <person name="Goker M."/>
            <person name="Bristow J."/>
            <person name="Eisen J.A."/>
            <person name="Markowitz V."/>
            <person name="Hugenholtz P."/>
            <person name="Kyrpides N.C."/>
            <person name="Klenk H.P."/>
            <person name="Lucas S."/>
        </authorList>
    </citation>
    <scope>NUCLEOTIDE SEQUENCE [LARGE SCALE GENOMIC DNA]</scope>
    <source>
        <strain evidence="3">ATCC 43595 / DSM 2588 / LMG 13176 / NBRC 15968 / NCIMB 11800 / UQM 2034</strain>
    </source>
</reference>
<name>A0A979GB42_CHIPD</name>
<accession>A0A979GB42</accession>
<sequence length="205" mass="23285">MSNRNILILTIVMSAGLLLYLNLLMRANNIELADLPFAEKMHDHHHANLTREEILAHEVHAAGENARISDGGQVPQDFMVWSGKDSMNIYSLIDEGKTNLFLRIDDRYCGDCIDSIFVAFKRIPVDTAKTQIVVLGNFTSNAARKFHFQKINFTSRIYTCGRLPFPAESAISPYLFTLDPALKADRFFFPVKDVPEYIADFLKKI</sequence>
<evidence type="ECO:0000256" key="1">
    <source>
        <dbReference type="SAM" id="Phobius"/>
    </source>
</evidence>
<proteinExistence type="predicted"/>
<keyword evidence="1" id="KW-1133">Transmembrane helix</keyword>
<dbReference type="EMBL" id="CP001699">
    <property type="protein sequence ID" value="ACU64048.1"/>
    <property type="molecule type" value="Genomic_DNA"/>
</dbReference>
<organism evidence="2 3">
    <name type="scientific">Chitinophaga pinensis (strain ATCC 43595 / DSM 2588 / LMG 13176 / NBRC 15968 / NCIMB 11800 / UQM 2034)</name>
    <dbReference type="NCBI Taxonomy" id="485918"/>
    <lineage>
        <taxon>Bacteria</taxon>
        <taxon>Pseudomonadati</taxon>
        <taxon>Bacteroidota</taxon>
        <taxon>Chitinophagia</taxon>
        <taxon>Chitinophagales</taxon>
        <taxon>Chitinophagaceae</taxon>
        <taxon>Chitinophaga</taxon>
    </lineage>
</organism>
<keyword evidence="1" id="KW-0472">Membrane</keyword>
<gene>
    <name evidence="2" type="ordered locus">Cpin_6644</name>
</gene>
<evidence type="ECO:0000313" key="2">
    <source>
        <dbReference type="EMBL" id="ACU64048.1"/>
    </source>
</evidence>
<dbReference type="AlphaFoldDB" id="A0A979GB42"/>
<dbReference type="KEGG" id="cpi:Cpin_6644"/>
<dbReference type="RefSeq" id="WP_012794211.1">
    <property type="nucleotide sequence ID" value="NC_013132.1"/>
</dbReference>
<evidence type="ECO:0000313" key="3">
    <source>
        <dbReference type="Proteomes" id="UP000002215"/>
    </source>
</evidence>
<reference evidence="3" key="1">
    <citation type="submission" date="2009-08" db="EMBL/GenBank/DDBJ databases">
        <title>The complete genome of Chitinophaga pinensis DSM 2588.</title>
        <authorList>
            <consortium name="US DOE Joint Genome Institute (JGI-PGF)"/>
            <person name="Lucas S."/>
            <person name="Copeland A."/>
            <person name="Lapidus A."/>
            <person name="Glavina del Rio T."/>
            <person name="Dalin E."/>
            <person name="Tice H."/>
            <person name="Bruce D."/>
            <person name="Goodwin L."/>
            <person name="Pitluck S."/>
            <person name="Kyrpides N."/>
            <person name="Mavromatis K."/>
            <person name="Ivanova N."/>
            <person name="Mikhailova N."/>
            <person name="Sims D."/>
            <person name="Meinche L."/>
            <person name="Brettin T."/>
            <person name="Detter J.C."/>
            <person name="Han C."/>
            <person name="Larimer F."/>
            <person name="Land M."/>
            <person name="Hauser L."/>
            <person name="Markowitz V."/>
            <person name="Cheng J.-F."/>
            <person name="Hugenholtz P."/>
            <person name="Woyke T."/>
            <person name="Wu D."/>
            <person name="Spring S."/>
            <person name="Klenk H.-P."/>
            <person name="Eisen J.A."/>
        </authorList>
    </citation>
    <scope>NUCLEOTIDE SEQUENCE [LARGE SCALE GENOMIC DNA]</scope>
    <source>
        <strain evidence="3">ATCC 43595 / DSM 2588 / LMG 13176 / NBRC 15968 / NCIMB 11800 / UQM 2034</strain>
    </source>
</reference>
<dbReference type="Proteomes" id="UP000002215">
    <property type="component" value="Chromosome"/>
</dbReference>
<dbReference type="OrthoDB" id="1443425at2"/>
<feature type="transmembrane region" description="Helical" evidence="1">
    <location>
        <begin position="6"/>
        <end position="25"/>
    </location>
</feature>